<evidence type="ECO:0000313" key="3">
    <source>
        <dbReference type="Proteomes" id="UP001141806"/>
    </source>
</evidence>
<organism evidence="2 3">
    <name type="scientific">Protea cynaroides</name>
    <dbReference type="NCBI Taxonomy" id="273540"/>
    <lineage>
        <taxon>Eukaryota</taxon>
        <taxon>Viridiplantae</taxon>
        <taxon>Streptophyta</taxon>
        <taxon>Embryophyta</taxon>
        <taxon>Tracheophyta</taxon>
        <taxon>Spermatophyta</taxon>
        <taxon>Magnoliopsida</taxon>
        <taxon>Proteales</taxon>
        <taxon>Proteaceae</taxon>
        <taxon>Protea</taxon>
    </lineage>
</organism>
<feature type="region of interest" description="Disordered" evidence="1">
    <location>
        <begin position="181"/>
        <end position="257"/>
    </location>
</feature>
<evidence type="ECO:0000313" key="2">
    <source>
        <dbReference type="EMBL" id="KAJ4955323.1"/>
    </source>
</evidence>
<name>A0A9Q0JYX4_9MAGN</name>
<dbReference type="AlphaFoldDB" id="A0A9Q0JYX4"/>
<evidence type="ECO:0000256" key="1">
    <source>
        <dbReference type="SAM" id="MobiDB-lite"/>
    </source>
</evidence>
<feature type="compositionally biased region" description="Basic and acidic residues" evidence="1">
    <location>
        <begin position="181"/>
        <end position="192"/>
    </location>
</feature>
<gene>
    <name evidence="2" type="ORF">NE237_012106</name>
</gene>
<feature type="compositionally biased region" description="Basic and acidic residues" evidence="1">
    <location>
        <begin position="291"/>
        <end position="302"/>
    </location>
</feature>
<feature type="region of interest" description="Disordered" evidence="1">
    <location>
        <begin position="275"/>
        <end position="302"/>
    </location>
</feature>
<feature type="region of interest" description="Disordered" evidence="1">
    <location>
        <begin position="383"/>
        <end position="415"/>
    </location>
</feature>
<reference evidence="2" key="1">
    <citation type="journal article" date="2023" name="Plant J.">
        <title>The genome of the king protea, Protea cynaroides.</title>
        <authorList>
            <person name="Chang J."/>
            <person name="Duong T.A."/>
            <person name="Schoeman C."/>
            <person name="Ma X."/>
            <person name="Roodt D."/>
            <person name="Barker N."/>
            <person name="Li Z."/>
            <person name="Van de Peer Y."/>
            <person name="Mizrachi E."/>
        </authorList>
    </citation>
    <scope>NUCLEOTIDE SEQUENCE</scope>
    <source>
        <tissue evidence="2">Young leaves</tissue>
    </source>
</reference>
<proteinExistence type="predicted"/>
<comment type="caution">
    <text evidence="2">The sequence shown here is derived from an EMBL/GenBank/DDBJ whole genome shotgun (WGS) entry which is preliminary data.</text>
</comment>
<accession>A0A9Q0JYX4</accession>
<dbReference type="EMBL" id="JAMYWD010000011">
    <property type="protein sequence ID" value="KAJ4955323.1"/>
    <property type="molecule type" value="Genomic_DNA"/>
</dbReference>
<sequence>MTAGDLPSAGRGRSGYGCGYGCGSSVEVPVSYDERSAALARVLDAAINPNVNQSIRAVLPRVAGEIIRPGDRRIIVQSSENVGMQPGSGVSSVNLSAGAILPELVRDVVQVFGLTLPVIQFTAGTENQVSTDAGGSRVKSGRGKESATRVSSSSIDDRVLRNHATSLQDLGRFLGLPAEESPRLNGEGRFEDAVNDNGMVNENAADDNGGRREFRDKGRRPPKKRRRWVLKEKGNATVGGSAGQPLGGFGTTGKGDDAAKNRSFAEVAAGLPDLVHGDWADVSDGEENEEGESHHEKEGQGAYDEVRDVVVHSEENAIIAHDGDVLPILVERRTSVSLASSSLRESQFHIDVSKESGQVTVNFEDVAAVDEALMEKASEFIEVGNKGNGSGRGKKVGVTPSRVTRQEANRQKVSK</sequence>
<feature type="compositionally biased region" description="Acidic residues" evidence="1">
    <location>
        <begin position="281"/>
        <end position="290"/>
    </location>
</feature>
<protein>
    <submittedName>
        <fullName evidence="2">Uncharacterized protein</fullName>
    </submittedName>
</protein>
<keyword evidence="3" id="KW-1185">Reference proteome</keyword>
<feature type="region of interest" description="Disordered" evidence="1">
    <location>
        <begin position="128"/>
        <end position="155"/>
    </location>
</feature>
<feature type="compositionally biased region" description="Basic and acidic residues" evidence="1">
    <location>
        <begin position="404"/>
        <end position="415"/>
    </location>
</feature>
<dbReference type="Proteomes" id="UP001141806">
    <property type="component" value="Unassembled WGS sequence"/>
</dbReference>
<feature type="compositionally biased region" description="Gly residues" evidence="1">
    <location>
        <begin position="240"/>
        <end position="253"/>
    </location>
</feature>
<feature type="compositionally biased region" description="Basic residues" evidence="1">
    <location>
        <begin position="217"/>
        <end position="228"/>
    </location>
</feature>